<evidence type="ECO:0000313" key="3">
    <source>
        <dbReference type="Proteomes" id="UP000051166"/>
    </source>
</evidence>
<evidence type="ECO:0000313" key="2">
    <source>
        <dbReference type="EMBL" id="KRM00615.1"/>
    </source>
</evidence>
<keyword evidence="1" id="KW-0812">Transmembrane</keyword>
<dbReference type="AlphaFoldDB" id="A0A0R1V522"/>
<gene>
    <name evidence="2" type="ORF">FD50_GL002339</name>
</gene>
<dbReference type="PATRIC" id="fig|1423801.4.peg.2394"/>
<evidence type="ECO:0000256" key="1">
    <source>
        <dbReference type="SAM" id="Phobius"/>
    </source>
</evidence>
<dbReference type="Proteomes" id="UP000051166">
    <property type="component" value="Unassembled WGS sequence"/>
</dbReference>
<feature type="transmembrane region" description="Helical" evidence="1">
    <location>
        <begin position="51"/>
        <end position="68"/>
    </location>
</feature>
<keyword evidence="1" id="KW-0472">Membrane</keyword>
<feature type="transmembrane region" description="Helical" evidence="1">
    <location>
        <begin position="74"/>
        <end position="96"/>
    </location>
</feature>
<sequence length="120" mass="14040">MFKMRKSLRKNMLIFKQALNQFKNEHRISDSKSINFITAANYQPAKSLQKIIGLNMIPTFILLGTFFLEVPFYISIALLIIFIGATLLLPVYYLYLKKHDTEFFLKNKLSSSNDEKNKVR</sequence>
<dbReference type="EMBL" id="AZFQ01000004">
    <property type="protein sequence ID" value="KRM00615.1"/>
    <property type="molecule type" value="Genomic_DNA"/>
</dbReference>
<accession>A0A0R1V522</accession>
<keyword evidence="1" id="KW-1133">Transmembrane helix</keyword>
<keyword evidence="3" id="KW-1185">Reference proteome</keyword>
<comment type="caution">
    <text evidence="2">The sequence shown here is derived from an EMBL/GenBank/DDBJ whole genome shotgun (WGS) entry which is preliminary data.</text>
</comment>
<protein>
    <submittedName>
        <fullName evidence="2">Uncharacterized protein</fullName>
    </submittedName>
</protein>
<reference evidence="2 3" key="1">
    <citation type="journal article" date="2015" name="Genome Announc.">
        <title>Expanding the biotechnology potential of lactobacilli through comparative genomics of 213 strains and associated genera.</title>
        <authorList>
            <person name="Sun Z."/>
            <person name="Harris H.M."/>
            <person name="McCann A."/>
            <person name="Guo C."/>
            <person name="Argimon S."/>
            <person name="Zhang W."/>
            <person name="Yang X."/>
            <person name="Jeffery I.B."/>
            <person name="Cooney J.C."/>
            <person name="Kagawa T.F."/>
            <person name="Liu W."/>
            <person name="Song Y."/>
            <person name="Salvetti E."/>
            <person name="Wrobel A."/>
            <person name="Rasinkangas P."/>
            <person name="Parkhill J."/>
            <person name="Rea M.C."/>
            <person name="O'Sullivan O."/>
            <person name="Ritari J."/>
            <person name="Douillard F.P."/>
            <person name="Paul Ross R."/>
            <person name="Yang R."/>
            <person name="Briner A.E."/>
            <person name="Felis G.E."/>
            <person name="de Vos W.M."/>
            <person name="Barrangou R."/>
            <person name="Klaenhammer T.R."/>
            <person name="Caufield P.W."/>
            <person name="Cui Y."/>
            <person name="Zhang H."/>
            <person name="O'Toole P.W."/>
        </authorList>
    </citation>
    <scope>NUCLEOTIDE SEQUENCE [LARGE SCALE GENOMIC DNA]</scope>
    <source>
        <strain evidence="2 3">DSM 16230</strain>
    </source>
</reference>
<organism evidence="2 3">
    <name type="scientific">Liquorilactobacillus satsumensis DSM 16230 = JCM 12392</name>
    <dbReference type="NCBI Taxonomy" id="1423801"/>
    <lineage>
        <taxon>Bacteria</taxon>
        <taxon>Bacillati</taxon>
        <taxon>Bacillota</taxon>
        <taxon>Bacilli</taxon>
        <taxon>Lactobacillales</taxon>
        <taxon>Lactobacillaceae</taxon>
        <taxon>Liquorilactobacillus</taxon>
    </lineage>
</organism>
<proteinExistence type="predicted"/>
<name>A0A0R1V522_9LACO</name>